<dbReference type="EMBL" id="BARV01003269">
    <property type="protein sequence ID" value="GAI01119.1"/>
    <property type="molecule type" value="Genomic_DNA"/>
</dbReference>
<comment type="caution">
    <text evidence="1">The sequence shown here is derived from an EMBL/GenBank/DDBJ whole genome shotgun (WGS) entry which is preliminary data.</text>
</comment>
<protein>
    <submittedName>
        <fullName evidence="1">Uncharacterized protein</fullName>
    </submittedName>
</protein>
<name>X1M419_9ZZZZ</name>
<proteinExistence type="predicted"/>
<dbReference type="AlphaFoldDB" id="X1M419"/>
<sequence>KVIKYLSIREADRMKLFTFLERREIMIKRAVSILQYAREIVLMSLT</sequence>
<feature type="non-terminal residue" evidence="1">
    <location>
        <position position="1"/>
    </location>
</feature>
<gene>
    <name evidence="1" type="ORF">S06H3_07917</name>
</gene>
<evidence type="ECO:0000313" key="1">
    <source>
        <dbReference type="EMBL" id="GAI01119.1"/>
    </source>
</evidence>
<reference evidence="1" key="1">
    <citation type="journal article" date="2014" name="Front. Microbiol.">
        <title>High frequency of phylogenetically diverse reductive dehalogenase-homologous genes in deep subseafloor sedimentary metagenomes.</title>
        <authorList>
            <person name="Kawai M."/>
            <person name="Futagami T."/>
            <person name="Toyoda A."/>
            <person name="Takaki Y."/>
            <person name="Nishi S."/>
            <person name="Hori S."/>
            <person name="Arai W."/>
            <person name="Tsubouchi T."/>
            <person name="Morono Y."/>
            <person name="Uchiyama I."/>
            <person name="Ito T."/>
            <person name="Fujiyama A."/>
            <person name="Inagaki F."/>
            <person name="Takami H."/>
        </authorList>
    </citation>
    <scope>NUCLEOTIDE SEQUENCE</scope>
    <source>
        <strain evidence="1">Expedition CK06-06</strain>
    </source>
</reference>
<accession>X1M419</accession>
<organism evidence="1">
    <name type="scientific">marine sediment metagenome</name>
    <dbReference type="NCBI Taxonomy" id="412755"/>
    <lineage>
        <taxon>unclassified sequences</taxon>
        <taxon>metagenomes</taxon>
        <taxon>ecological metagenomes</taxon>
    </lineage>
</organism>